<dbReference type="Gramene" id="ONK57479">
    <property type="protein sequence ID" value="ONK57479"/>
    <property type="gene ID" value="A4U43_C09F930"/>
</dbReference>
<evidence type="ECO:0000313" key="3">
    <source>
        <dbReference type="Proteomes" id="UP000243459"/>
    </source>
</evidence>
<protein>
    <submittedName>
        <fullName evidence="2">Uncharacterized protein</fullName>
    </submittedName>
</protein>
<reference evidence="3" key="1">
    <citation type="journal article" date="2017" name="Nat. Commun.">
        <title>The asparagus genome sheds light on the origin and evolution of a young Y chromosome.</title>
        <authorList>
            <person name="Harkess A."/>
            <person name="Zhou J."/>
            <person name="Xu C."/>
            <person name="Bowers J.E."/>
            <person name="Van der Hulst R."/>
            <person name="Ayyampalayam S."/>
            <person name="Mercati F."/>
            <person name="Riccardi P."/>
            <person name="McKain M.R."/>
            <person name="Kakrana A."/>
            <person name="Tang H."/>
            <person name="Ray J."/>
            <person name="Groenendijk J."/>
            <person name="Arikit S."/>
            <person name="Mathioni S.M."/>
            <person name="Nakano M."/>
            <person name="Shan H."/>
            <person name="Telgmann-Rauber A."/>
            <person name="Kanno A."/>
            <person name="Yue Z."/>
            <person name="Chen H."/>
            <person name="Li W."/>
            <person name="Chen Y."/>
            <person name="Xu X."/>
            <person name="Zhang Y."/>
            <person name="Luo S."/>
            <person name="Chen H."/>
            <person name="Gao J."/>
            <person name="Mao Z."/>
            <person name="Pires J.C."/>
            <person name="Luo M."/>
            <person name="Kudrna D."/>
            <person name="Wing R.A."/>
            <person name="Meyers B.C."/>
            <person name="Yi K."/>
            <person name="Kong H."/>
            <person name="Lavrijsen P."/>
            <person name="Sunseri F."/>
            <person name="Falavigna A."/>
            <person name="Ye Y."/>
            <person name="Leebens-Mack J.H."/>
            <person name="Chen G."/>
        </authorList>
    </citation>
    <scope>NUCLEOTIDE SEQUENCE [LARGE SCALE GENOMIC DNA]</scope>
    <source>
        <strain evidence="3">cv. DH0086</strain>
    </source>
</reference>
<feature type="compositionally biased region" description="Basic residues" evidence="1">
    <location>
        <begin position="100"/>
        <end position="116"/>
    </location>
</feature>
<feature type="region of interest" description="Disordered" evidence="1">
    <location>
        <begin position="64"/>
        <end position="131"/>
    </location>
</feature>
<dbReference type="AlphaFoldDB" id="A0A5P1E4S9"/>
<feature type="compositionally biased region" description="Gly residues" evidence="1">
    <location>
        <begin position="83"/>
        <end position="97"/>
    </location>
</feature>
<keyword evidence="3" id="KW-1185">Reference proteome</keyword>
<name>A0A5P1E4S9_ASPOF</name>
<sequence>MIIHYLQRNIAGGNQEEEVPVSTTRGERTGTPPLVDVTAEIISARGGRASRGRAFLVAAEAAAEAGDARGGAATGKGRPGEEAAGGGEGGGGGGGAGREARRRGRAAQRAGRRRGERRREGRSSCGGEGAGPSTWRRILPYDVGVEVVQAGHRIGGRELAGGICGGGSPKFFLREGGIYNRAGMLCERGGKLHGTFFSRVGHALSWRRRRAGAYCLGEISGL</sequence>
<organism evidence="2 3">
    <name type="scientific">Asparagus officinalis</name>
    <name type="common">Garden asparagus</name>
    <dbReference type="NCBI Taxonomy" id="4686"/>
    <lineage>
        <taxon>Eukaryota</taxon>
        <taxon>Viridiplantae</taxon>
        <taxon>Streptophyta</taxon>
        <taxon>Embryophyta</taxon>
        <taxon>Tracheophyta</taxon>
        <taxon>Spermatophyta</taxon>
        <taxon>Magnoliopsida</taxon>
        <taxon>Liliopsida</taxon>
        <taxon>Asparagales</taxon>
        <taxon>Asparagaceae</taxon>
        <taxon>Asparagoideae</taxon>
        <taxon>Asparagus</taxon>
    </lineage>
</organism>
<dbReference type="EMBL" id="CM007389">
    <property type="protein sequence ID" value="ONK57479.1"/>
    <property type="molecule type" value="Genomic_DNA"/>
</dbReference>
<dbReference type="Proteomes" id="UP000243459">
    <property type="component" value="Chromosome 9"/>
</dbReference>
<gene>
    <name evidence="2" type="ORF">A4U43_C09F930</name>
</gene>
<accession>A0A5P1E4S9</accession>
<proteinExistence type="predicted"/>
<evidence type="ECO:0000256" key="1">
    <source>
        <dbReference type="SAM" id="MobiDB-lite"/>
    </source>
</evidence>
<evidence type="ECO:0000313" key="2">
    <source>
        <dbReference type="EMBL" id="ONK57479.1"/>
    </source>
</evidence>